<dbReference type="InterPro" id="IPR036182">
    <property type="entry name" value="PCuAC_sf"/>
</dbReference>
<sequence length="148" mass="16157">MRFMLTVLLFGVSTLAFGEVKVDNAMVRLLPPGVPNTAGYFSLTNTGAEERVLVGASCDAVKKAELHDHQMINGMMKMVHQQQVVVPAGQTLTFQPGGLHLMLFGLQTPLKEGQQVPFTLMFADGEQIKVSAVVRAAMPEVDHSHHHH</sequence>
<dbReference type="RefSeq" id="WP_188699234.1">
    <property type="nucleotide sequence ID" value="NZ_BMLS01000010.1"/>
</dbReference>
<evidence type="ECO:0000313" key="3">
    <source>
        <dbReference type="Proteomes" id="UP000606935"/>
    </source>
</evidence>
<dbReference type="SUPFAM" id="SSF110087">
    <property type="entry name" value="DR1885-like metal-binding protein"/>
    <property type="match status" value="1"/>
</dbReference>
<feature type="chain" id="PRO_5037714002" description="Copper chaperone PCu(A)C" evidence="1">
    <location>
        <begin position="19"/>
        <end position="148"/>
    </location>
</feature>
<dbReference type="Gene3D" id="2.60.40.1890">
    <property type="entry name" value="PCu(A)C copper chaperone"/>
    <property type="match status" value="1"/>
</dbReference>
<dbReference type="Proteomes" id="UP000606935">
    <property type="component" value="Unassembled WGS sequence"/>
</dbReference>
<gene>
    <name evidence="2" type="ORF">GCM10010982_39680</name>
</gene>
<reference evidence="2" key="1">
    <citation type="journal article" date="2014" name="Int. J. Syst. Evol. Microbiol.">
        <title>Complete genome sequence of Corynebacterium casei LMG S-19264T (=DSM 44701T), isolated from a smear-ripened cheese.</title>
        <authorList>
            <consortium name="US DOE Joint Genome Institute (JGI-PGF)"/>
            <person name="Walter F."/>
            <person name="Albersmeier A."/>
            <person name="Kalinowski J."/>
            <person name="Ruckert C."/>
        </authorList>
    </citation>
    <scope>NUCLEOTIDE SEQUENCE</scope>
    <source>
        <strain evidence="2">CGMCC 1.7086</strain>
    </source>
</reference>
<evidence type="ECO:0000256" key="1">
    <source>
        <dbReference type="SAM" id="SignalP"/>
    </source>
</evidence>
<dbReference type="PANTHER" id="PTHR36302:SF1">
    <property type="entry name" value="COPPER CHAPERONE PCU(A)C"/>
    <property type="match status" value="1"/>
</dbReference>
<proteinExistence type="predicted"/>
<accession>A0A918DMK7</accession>
<dbReference type="AlphaFoldDB" id="A0A918DMK7"/>
<evidence type="ECO:0000313" key="2">
    <source>
        <dbReference type="EMBL" id="GGO75169.1"/>
    </source>
</evidence>
<dbReference type="InterPro" id="IPR007410">
    <property type="entry name" value="LpqE-like"/>
</dbReference>
<feature type="signal peptide" evidence="1">
    <location>
        <begin position="1"/>
        <end position="18"/>
    </location>
</feature>
<evidence type="ECO:0008006" key="4">
    <source>
        <dbReference type="Google" id="ProtNLM"/>
    </source>
</evidence>
<reference evidence="2" key="2">
    <citation type="submission" date="2020-09" db="EMBL/GenBank/DDBJ databases">
        <authorList>
            <person name="Sun Q."/>
            <person name="Zhou Y."/>
        </authorList>
    </citation>
    <scope>NUCLEOTIDE SEQUENCE</scope>
    <source>
        <strain evidence="2">CGMCC 1.7086</strain>
    </source>
</reference>
<comment type="caution">
    <text evidence="2">The sequence shown here is derived from an EMBL/GenBank/DDBJ whole genome shotgun (WGS) entry which is preliminary data.</text>
</comment>
<keyword evidence="3" id="KW-1185">Reference proteome</keyword>
<organism evidence="2 3">
    <name type="scientific">Bowmanella pacifica</name>
    <dbReference type="NCBI Taxonomy" id="502051"/>
    <lineage>
        <taxon>Bacteria</taxon>
        <taxon>Pseudomonadati</taxon>
        <taxon>Pseudomonadota</taxon>
        <taxon>Gammaproteobacteria</taxon>
        <taxon>Alteromonadales</taxon>
        <taxon>Alteromonadaceae</taxon>
        <taxon>Bowmanella</taxon>
    </lineage>
</organism>
<name>A0A918DMK7_9ALTE</name>
<dbReference type="InterPro" id="IPR058248">
    <property type="entry name" value="Lxx211020-like"/>
</dbReference>
<dbReference type="PANTHER" id="PTHR36302">
    <property type="entry name" value="BLR7088 PROTEIN"/>
    <property type="match status" value="1"/>
</dbReference>
<dbReference type="Pfam" id="PF04314">
    <property type="entry name" value="PCuAC"/>
    <property type="match status" value="1"/>
</dbReference>
<dbReference type="EMBL" id="BMLS01000010">
    <property type="protein sequence ID" value="GGO75169.1"/>
    <property type="molecule type" value="Genomic_DNA"/>
</dbReference>
<keyword evidence="1" id="KW-0732">Signal</keyword>
<protein>
    <recommendedName>
        <fullName evidence="4">Copper chaperone PCu(A)C</fullName>
    </recommendedName>
</protein>